<dbReference type="KEGG" id="marz:MARA_59300"/>
<keyword evidence="2" id="KW-0812">Transmembrane</keyword>
<evidence type="ECO:0000256" key="1">
    <source>
        <dbReference type="ARBA" id="ARBA00007362"/>
    </source>
</evidence>
<name>A0A7I7S6G6_9MYCO</name>
<feature type="domain" description="EamA" evidence="3">
    <location>
        <begin position="11"/>
        <end position="136"/>
    </location>
</feature>
<feature type="domain" description="EamA" evidence="3">
    <location>
        <begin position="154"/>
        <end position="291"/>
    </location>
</feature>
<dbReference type="Pfam" id="PF00892">
    <property type="entry name" value="EamA"/>
    <property type="match status" value="2"/>
</dbReference>
<keyword evidence="5" id="KW-1185">Reference proteome</keyword>
<evidence type="ECO:0000313" key="4">
    <source>
        <dbReference type="EMBL" id="BBY52462.1"/>
    </source>
</evidence>
<sequence>MTSALAVFGIGVLAAASFGIADFFGARASKNLGPVTAVFFVQSTGTLAYALWYVLFTDGMPAMAPSGWAYAVGGGVLMGAGMCTLYLAFDIGPVSLASPLSAAYPLVTTVVGVAFFHAELSVAECIAIAVIVVGIMAAAGLFNVDRTERKLSTGPALALLTTALWGFGYPLVGQAIDQSGWQTVTLIQFVTMVPVIGFVLVTRRRRELVTRTLVLETLRNPYVLAAGVLQMLAVLAINVGFGLGQASGTLVVATSAAYPVITMLLALRHFEEHASKIALAGAGLSIAGVLALHAL</sequence>
<protein>
    <recommendedName>
        <fullName evidence="3">EamA domain-containing protein</fullName>
    </recommendedName>
</protein>
<feature type="transmembrane region" description="Helical" evidence="2">
    <location>
        <begin position="37"/>
        <end position="56"/>
    </location>
</feature>
<feature type="transmembrane region" description="Helical" evidence="2">
    <location>
        <begin position="126"/>
        <end position="144"/>
    </location>
</feature>
<feature type="transmembrane region" description="Helical" evidence="2">
    <location>
        <begin position="101"/>
        <end position="120"/>
    </location>
</feature>
<dbReference type="EMBL" id="AP022593">
    <property type="protein sequence ID" value="BBY52462.1"/>
    <property type="molecule type" value="Genomic_DNA"/>
</dbReference>
<keyword evidence="2" id="KW-0472">Membrane</keyword>
<dbReference type="RefSeq" id="WP_163924308.1">
    <property type="nucleotide sequence ID" value="NZ_AP022593.1"/>
</dbReference>
<feature type="transmembrane region" description="Helical" evidence="2">
    <location>
        <begin position="6"/>
        <end position="25"/>
    </location>
</feature>
<evidence type="ECO:0000256" key="2">
    <source>
        <dbReference type="SAM" id="Phobius"/>
    </source>
</evidence>
<reference evidence="4 5" key="1">
    <citation type="journal article" date="2019" name="Emerg. Microbes Infect.">
        <title>Comprehensive subspecies identification of 175 nontuberculous mycobacteria species based on 7547 genomic profiles.</title>
        <authorList>
            <person name="Matsumoto Y."/>
            <person name="Kinjo T."/>
            <person name="Motooka D."/>
            <person name="Nabeya D."/>
            <person name="Jung N."/>
            <person name="Uechi K."/>
            <person name="Horii T."/>
            <person name="Iida T."/>
            <person name="Fujita J."/>
            <person name="Nakamura S."/>
        </authorList>
    </citation>
    <scope>NUCLEOTIDE SEQUENCE [LARGE SCALE GENOMIC DNA]</scope>
    <source>
        <strain evidence="4 5">JCM 18538</strain>
    </source>
</reference>
<dbReference type="SUPFAM" id="SSF103481">
    <property type="entry name" value="Multidrug resistance efflux transporter EmrE"/>
    <property type="match status" value="1"/>
</dbReference>
<feature type="transmembrane region" description="Helical" evidence="2">
    <location>
        <begin position="182"/>
        <end position="201"/>
    </location>
</feature>
<dbReference type="Proteomes" id="UP000467428">
    <property type="component" value="Chromosome"/>
</dbReference>
<feature type="transmembrane region" description="Helical" evidence="2">
    <location>
        <begin position="277"/>
        <end position="294"/>
    </location>
</feature>
<feature type="transmembrane region" description="Helical" evidence="2">
    <location>
        <begin position="68"/>
        <end position="89"/>
    </location>
</feature>
<proteinExistence type="inferred from homology"/>
<evidence type="ECO:0000259" key="3">
    <source>
        <dbReference type="Pfam" id="PF00892"/>
    </source>
</evidence>
<organism evidence="4 5">
    <name type="scientific">Mycolicibacterium arabiense</name>
    <dbReference type="NCBI Taxonomy" id="1286181"/>
    <lineage>
        <taxon>Bacteria</taxon>
        <taxon>Bacillati</taxon>
        <taxon>Actinomycetota</taxon>
        <taxon>Actinomycetes</taxon>
        <taxon>Mycobacteriales</taxon>
        <taxon>Mycobacteriaceae</taxon>
        <taxon>Mycolicibacterium</taxon>
    </lineage>
</organism>
<gene>
    <name evidence="4" type="ORF">MARA_59300</name>
</gene>
<dbReference type="InterPro" id="IPR000620">
    <property type="entry name" value="EamA_dom"/>
</dbReference>
<dbReference type="PANTHER" id="PTHR22911:SF137">
    <property type="entry name" value="SOLUTE CARRIER FAMILY 35 MEMBER G2-RELATED"/>
    <property type="match status" value="1"/>
</dbReference>
<comment type="similarity">
    <text evidence="1">Belongs to the EamA transporter family.</text>
</comment>
<keyword evidence="2" id="KW-1133">Transmembrane helix</keyword>
<dbReference type="Gene3D" id="1.10.3730.20">
    <property type="match status" value="1"/>
</dbReference>
<feature type="transmembrane region" description="Helical" evidence="2">
    <location>
        <begin position="250"/>
        <end position="270"/>
    </location>
</feature>
<feature type="transmembrane region" description="Helical" evidence="2">
    <location>
        <begin position="222"/>
        <end position="244"/>
    </location>
</feature>
<dbReference type="InterPro" id="IPR037185">
    <property type="entry name" value="EmrE-like"/>
</dbReference>
<dbReference type="GO" id="GO:0016020">
    <property type="term" value="C:membrane"/>
    <property type="evidence" value="ECO:0007669"/>
    <property type="project" value="InterPro"/>
</dbReference>
<dbReference type="AlphaFoldDB" id="A0A7I7S6G6"/>
<evidence type="ECO:0000313" key="5">
    <source>
        <dbReference type="Proteomes" id="UP000467428"/>
    </source>
</evidence>
<feature type="transmembrane region" description="Helical" evidence="2">
    <location>
        <begin position="156"/>
        <end position="176"/>
    </location>
</feature>
<geneLocation type="plasmid" evidence="5">
    <name>pjcm18538 dna</name>
</geneLocation>
<accession>A0A7I7S6G6</accession>
<dbReference type="PANTHER" id="PTHR22911">
    <property type="entry name" value="ACYL-MALONYL CONDENSING ENZYME-RELATED"/>
    <property type="match status" value="1"/>
</dbReference>